<dbReference type="RefSeq" id="WP_307502218.1">
    <property type="nucleotide sequence ID" value="NZ_BAAACE010000026.1"/>
</dbReference>
<dbReference type="InterPro" id="IPR022029">
    <property type="entry name" value="YoaR-like_PG-bd"/>
</dbReference>
<evidence type="ECO:0000256" key="1">
    <source>
        <dbReference type="SAM" id="Phobius"/>
    </source>
</evidence>
<comment type="caution">
    <text evidence="3">The sequence shown here is derived from an EMBL/GenBank/DDBJ whole genome shotgun (WGS) entry which is preliminary data.</text>
</comment>
<dbReference type="Proteomes" id="UP001232584">
    <property type="component" value="Unassembled WGS sequence"/>
</dbReference>
<accession>A0ABU0MXR4</accession>
<gene>
    <name evidence="3" type="ORF">QOZ92_000416</name>
</gene>
<dbReference type="PANTHER" id="PTHR35788">
    <property type="entry name" value="EXPORTED PROTEIN-RELATED"/>
    <property type="match status" value="1"/>
</dbReference>
<feature type="domain" description="YoaR-like putative peptidoglycan binding" evidence="2">
    <location>
        <begin position="97"/>
        <end position="209"/>
    </location>
</feature>
<keyword evidence="1" id="KW-0812">Transmembrane</keyword>
<keyword evidence="1" id="KW-1133">Transmembrane helix</keyword>
<organism evidence="3 4">
    <name type="scientific">Paraclostridium ghonii</name>
    <dbReference type="NCBI Taxonomy" id="29358"/>
    <lineage>
        <taxon>Bacteria</taxon>
        <taxon>Bacillati</taxon>
        <taxon>Bacillota</taxon>
        <taxon>Clostridia</taxon>
        <taxon>Peptostreptococcales</taxon>
        <taxon>Peptostreptococcaceae</taxon>
        <taxon>Paraclostridium</taxon>
    </lineage>
</organism>
<evidence type="ECO:0000259" key="2">
    <source>
        <dbReference type="Pfam" id="PF12229"/>
    </source>
</evidence>
<keyword evidence="4" id="KW-1185">Reference proteome</keyword>
<dbReference type="InterPro" id="IPR007391">
    <property type="entry name" value="Vancomycin_resist_VanW"/>
</dbReference>
<dbReference type="PANTHER" id="PTHR35788:SF1">
    <property type="entry name" value="EXPORTED PROTEIN"/>
    <property type="match status" value="1"/>
</dbReference>
<evidence type="ECO:0000313" key="3">
    <source>
        <dbReference type="EMBL" id="MDQ0555306.1"/>
    </source>
</evidence>
<protein>
    <submittedName>
        <fullName evidence="3">Vancomycin resistance protein YoaR</fullName>
    </submittedName>
</protein>
<feature type="transmembrane region" description="Helical" evidence="1">
    <location>
        <begin position="24"/>
        <end position="42"/>
    </location>
</feature>
<sequence>MQQNIAVEEKKESVKSHIISKKNACIIVAIILFLIVIAFIGIKSFNSKYIYNGKIATNVYIGNVNVSDITPSEAKIVVSSEYKPKNIQIDYDDKTFSITPNQIDLKYDVDKAVEDAYNFNKTDSYFKNVKRVMSLKQGNKETIDIKPVYSDEKLESSLEGISKKLNKKVSNAKLNISDSGGFSITPEVIGKQLNKKSSKENVKKCLDENKFSGVMLVVNNEKPNITADTLKSVDSLLATHSTSYANSSANRAHNIIKASNSTSNILLMPGEEFSYNQSTGPRSKSNGYKDAPVIVNGKVEAGSGGGVCQVSTTIYNSALYSGLDITNVRNHSLPSTYAPKGKDATVSDGSIDLKFKNPYKHPIYIKNEAYNGVITSTIYGSSKDKQKISVVTENAGSSNVVKTYREFKDSNGKITKKEYITTSSYKKK</sequence>
<proteinExistence type="predicted"/>
<dbReference type="EMBL" id="JAUSWG010000001">
    <property type="protein sequence ID" value="MDQ0555306.1"/>
    <property type="molecule type" value="Genomic_DNA"/>
</dbReference>
<dbReference type="Pfam" id="PF12229">
    <property type="entry name" value="PG_binding_4"/>
    <property type="match status" value="1"/>
</dbReference>
<keyword evidence="1" id="KW-0472">Membrane</keyword>
<evidence type="ECO:0000313" key="4">
    <source>
        <dbReference type="Proteomes" id="UP001232584"/>
    </source>
</evidence>
<dbReference type="InterPro" id="IPR052913">
    <property type="entry name" value="Glycopeptide_resist_protein"/>
</dbReference>
<reference evidence="3 4" key="1">
    <citation type="submission" date="2023-07" db="EMBL/GenBank/DDBJ databases">
        <title>Genomic Encyclopedia of Type Strains, Phase IV (KMG-IV): sequencing the most valuable type-strain genomes for metagenomic binning, comparative biology and taxonomic classification.</title>
        <authorList>
            <person name="Goeker M."/>
        </authorList>
    </citation>
    <scope>NUCLEOTIDE SEQUENCE [LARGE SCALE GENOMIC DNA]</scope>
    <source>
        <strain evidence="3 4">DSM 15049</strain>
    </source>
</reference>
<dbReference type="Pfam" id="PF04294">
    <property type="entry name" value="VanW"/>
    <property type="match status" value="1"/>
</dbReference>
<name>A0ABU0MXR4_9FIRM</name>